<reference evidence="3 4" key="1">
    <citation type="submission" date="2024-04" db="EMBL/GenBank/DDBJ databases">
        <title>genome sequences of Mucor flavus KT1a and Helicostylum pulchrum KT1b strains isolated from the surface of a dry-aged beef.</title>
        <authorList>
            <person name="Toyotome T."/>
            <person name="Hosono M."/>
            <person name="Torimaru M."/>
            <person name="Fukuda K."/>
            <person name="Mikami N."/>
        </authorList>
    </citation>
    <scope>NUCLEOTIDE SEQUENCE [LARGE SCALE GENOMIC DNA]</scope>
    <source>
        <strain evidence="3 4">KT1a</strain>
    </source>
</reference>
<name>A0ABP9YIX7_9FUNG</name>
<dbReference type="PANTHER" id="PTHR21366:SF14">
    <property type="entry name" value="GLYOXALASE DOMAIN-CONTAINING PROTEIN 5"/>
    <property type="match status" value="1"/>
</dbReference>
<keyword evidence="4" id="KW-1185">Reference proteome</keyword>
<evidence type="ECO:0000256" key="1">
    <source>
        <dbReference type="ARBA" id="ARBA00010363"/>
    </source>
</evidence>
<sequence length="140" mass="15714">MFIPCIESIDHIVVAVNNINKSAEWYNTMLGMSVQRFKTPSAPTQDRVALIFGRQKINLHQREIEVFPVCKKPAQPGTADFCLITKQPVSDFLQHWKHHACELAVDTVVERTGAVGTLLSVYVYDLDGNLIEVSNHHSAL</sequence>
<dbReference type="PROSITE" id="PS51819">
    <property type="entry name" value="VOC"/>
    <property type="match status" value="1"/>
</dbReference>
<organism evidence="3 4">
    <name type="scientific">Mucor flavus</name>
    <dbReference type="NCBI Taxonomy" id="439312"/>
    <lineage>
        <taxon>Eukaryota</taxon>
        <taxon>Fungi</taxon>
        <taxon>Fungi incertae sedis</taxon>
        <taxon>Mucoromycota</taxon>
        <taxon>Mucoromycotina</taxon>
        <taxon>Mucoromycetes</taxon>
        <taxon>Mucorales</taxon>
        <taxon>Mucorineae</taxon>
        <taxon>Mucoraceae</taxon>
        <taxon>Mucor</taxon>
    </lineage>
</organism>
<accession>A0ABP9YIX7</accession>
<dbReference type="InterPro" id="IPR029068">
    <property type="entry name" value="Glyas_Bleomycin-R_OHBP_Dase"/>
</dbReference>
<gene>
    <name evidence="3" type="ORF">MFLAVUS_000146</name>
</gene>
<dbReference type="InterPro" id="IPR004360">
    <property type="entry name" value="Glyas_Fos-R_dOase_dom"/>
</dbReference>
<protein>
    <recommendedName>
        <fullName evidence="2">VOC domain-containing protein</fullName>
    </recommendedName>
</protein>
<feature type="domain" description="VOC" evidence="2">
    <location>
        <begin position="8"/>
        <end position="136"/>
    </location>
</feature>
<comment type="caution">
    <text evidence="3">The sequence shown here is derived from an EMBL/GenBank/DDBJ whole genome shotgun (WGS) entry which is preliminary data.</text>
</comment>
<dbReference type="SUPFAM" id="SSF54593">
    <property type="entry name" value="Glyoxalase/Bleomycin resistance protein/Dihydroxybiphenyl dioxygenase"/>
    <property type="match status" value="1"/>
</dbReference>
<evidence type="ECO:0000259" key="2">
    <source>
        <dbReference type="PROSITE" id="PS51819"/>
    </source>
</evidence>
<proteinExistence type="inferred from homology"/>
<dbReference type="InterPro" id="IPR050383">
    <property type="entry name" value="GlyoxalaseI/FosfomycinResist"/>
</dbReference>
<evidence type="ECO:0000313" key="4">
    <source>
        <dbReference type="Proteomes" id="UP001473302"/>
    </source>
</evidence>
<dbReference type="InterPro" id="IPR037523">
    <property type="entry name" value="VOC_core"/>
</dbReference>
<dbReference type="EMBL" id="BAABUK010000002">
    <property type="protein sequence ID" value="GAA5806798.1"/>
    <property type="molecule type" value="Genomic_DNA"/>
</dbReference>
<dbReference type="Pfam" id="PF00903">
    <property type="entry name" value="Glyoxalase"/>
    <property type="match status" value="1"/>
</dbReference>
<dbReference type="Proteomes" id="UP001473302">
    <property type="component" value="Unassembled WGS sequence"/>
</dbReference>
<comment type="similarity">
    <text evidence="1">Belongs to the glyoxalase I family.</text>
</comment>
<dbReference type="PANTHER" id="PTHR21366">
    <property type="entry name" value="GLYOXALASE FAMILY PROTEIN"/>
    <property type="match status" value="1"/>
</dbReference>
<evidence type="ECO:0000313" key="3">
    <source>
        <dbReference type="EMBL" id="GAA5806798.1"/>
    </source>
</evidence>
<dbReference type="Gene3D" id="3.10.180.10">
    <property type="entry name" value="2,3-Dihydroxybiphenyl 1,2-Dioxygenase, domain 1"/>
    <property type="match status" value="1"/>
</dbReference>